<dbReference type="Pfam" id="PF00534">
    <property type="entry name" value="Glycos_transf_1"/>
    <property type="match status" value="1"/>
</dbReference>
<dbReference type="KEGG" id="smo:SELMODRAFT_154776"/>
<keyword evidence="10" id="KW-0808">Transferase</keyword>
<evidence type="ECO:0000256" key="10">
    <source>
        <dbReference type="ARBA" id="ARBA00022679"/>
    </source>
</evidence>
<dbReference type="eggNOG" id="ENOG502QQTU">
    <property type="taxonomic scope" value="Eukaryota"/>
</dbReference>
<dbReference type="PANTHER" id="PTHR46083">
    <property type="match status" value="1"/>
</dbReference>
<dbReference type="InterPro" id="IPR013534">
    <property type="entry name" value="Starch_synth_cat_dom"/>
</dbReference>
<feature type="coiled-coil region" evidence="14">
    <location>
        <begin position="293"/>
        <end position="327"/>
    </location>
</feature>
<comment type="subcellular location">
    <subcellularLocation>
        <location evidence="3">Plastid</location>
        <location evidence="3">Amyloplast</location>
    </subcellularLocation>
    <subcellularLocation>
        <location evidence="2">Plastid</location>
        <location evidence="2">Chloroplast</location>
    </subcellularLocation>
</comment>
<keyword evidence="18" id="KW-1185">Reference proteome</keyword>
<evidence type="ECO:0000256" key="3">
    <source>
        <dbReference type="ARBA" id="ARBA00004602"/>
    </source>
</evidence>
<evidence type="ECO:0000256" key="13">
    <source>
        <dbReference type="ARBA" id="ARBA00023234"/>
    </source>
</evidence>
<proteinExistence type="inferred from homology"/>
<feature type="region of interest" description="Disordered" evidence="15">
    <location>
        <begin position="123"/>
        <end position="146"/>
    </location>
</feature>
<comment type="similarity">
    <text evidence="5">Belongs to the glycosyltransferase 1 family. Bacterial/plant glycogen synthase subfamily.</text>
</comment>
<evidence type="ECO:0000256" key="7">
    <source>
        <dbReference type="ARBA" id="ARBA00022528"/>
    </source>
</evidence>
<dbReference type="EMBL" id="GL377616">
    <property type="protein sequence ID" value="EFJ17036.1"/>
    <property type="molecule type" value="Genomic_DNA"/>
</dbReference>
<evidence type="ECO:0000256" key="8">
    <source>
        <dbReference type="ARBA" id="ARBA00022640"/>
    </source>
</evidence>
<evidence type="ECO:0000256" key="15">
    <source>
        <dbReference type="SAM" id="MobiDB-lite"/>
    </source>
</evidence>
<dbReference type="Pfam" id="PF08323">
    <property type="entry name" value="Glyco_transf_5"/>
    <property type="match status" value="1"/>
</dbReference>
<sequence>MSKIFYYPQKVEAGAEVEIYFNRSITVLASEDSVQIMGSFNGWRWQPFTLKLEKSELGGDWWACKVDVPKEAYRMDFVFFNGNVYENNDTKDFFVLVDDGSMDQREFENFLVLEKRKEAERLAQEQAEKDRAAAEARKLAEQRAAEEADRDEAKRIVAERRERARMVLQKALPSVPGLWDAEPTSFKAGETVKLFYNRSSRSLARSTELWIHGGYNNWQDAVSVVEKLVPSSSRSGDWCSVEVSVPKAAFMLNWVFADGPPEKASTYDNNDYQDFHMAVPEPVAEELYWADVEEQVYSEIRKQRQEREEAARKKKLYKAQKKEEMKQKTKQTFLQSQSHVYYTDPMEVNAGEPVSVLYNPQNTVLSGKPEVWLRHSFNRWTHQLSPFPPVRMKEVPSTTHLKATVEVPVDAYIMDCVFSERGDDNGGTYDNRGGFDYHIPVHGGIGKEPPMSIVHISVEMAPIAKVGGLGDVVTSLSRAVQELGHNVEIILPKYDCLKYNHVEELQEKESFGWGGTTIRVWNGKVEGLNVHFIEPQNGFFWAGCIYGRRDDGHRFGFFCNAALEFLLRSGRRPDVIHCHDWSTAPVAWLFQESYKHYALSNARIVFTIHNLEFGIAQVGKAMANANMATTVSHSYAQEVSGSPAIAPHRGKFHGIRNGIDLDIWDPFDDPYIPVSYTAEQVVEGKRAAKSELQHRLGLQQVDKPLVGIITRLTAQKGIHLIKHAIWRTLERGGQVVLLGSAPDPRVQNDFVNLSHQLKNSHNDMARLCLTYDEPLSHLIYAGADFILVPSIFEPCGLTQLTAMRYGAIPVVRKTGGLNDTVFDVDHDKDRAQSQGLEPNGFSFEGTDAAGVDYALNRALSAWYDARDWFHSLCQKVMEQDWSWNRPALDYVELYYLAKK</sequence>
<keyword evidence="14" id="KW-0175">Coiled coil</keyword>
<dbReference type="HOGENOM" id="CLU_002856_0_0_1"/>
<dbReference type="InParanoid" id="D8SEU0"/>
<dbReference type="SMART" id="SM01066">
    <property type="entry name" value="CBM_25"/>
    <property type="match status" value="3"/>
</dbReference>
<evidence type="ECO:0000259" key="16">
    <source>
        <dbReference type="SMART" id="SM01066"/>
    </source>
</evidence>
<dbReference type="GO" id="GO:0019252">
    <property type="term" value="P:starch biosynthetic process"/>
    <property type="evidence" value="ECO:0007669"/>
    <property type="project" value="UniProtKB-UniPathway"/>
</dbReference>
<dbReference type="PANTHER" id="PTHR46083:SF5">
    <property type="entry name" value="STARCH SYNTHASE 3, CHLOROPLASTIC_AMYLOPLASTIC"/>
    <property type="match status" value="1"/>
</dbReference>
<keyword evidence="9" id="KW-0328">Glycosyltransferase</keyword>
<evidence type="ECO:0000256" key="2">
    <source>
        <dbReference type="ARBA" id="ARBA00004229"/>
    </source>
</evidence>
<evidence type="ECO:0000256" key="1">
    <source>
        <dbReference type="ARBA" id="ARBA00001478"/>
    </source>
</evidence>
<keyword evidence="13" id="KW-0035">Amyloplast</keyword>
<dbReference type="GeneID" id="9634177"/>
<dbReference type="InterPro" id="IPR013783">
    <property type="entry name" value="Ig-like_fold"/>
</dbReference>
<dbReference type="OMA" id="FIPVAYT"/>
<dbReference type="FunCoup" id="D8SEU0">
    <property type="interactions" value="1237"/>
</dbReference>
<dbReference type="CDD" id="cd03791">
    <property type="entry name" value="GT5_Glycogen_synthase_DULL1-like"/>
    <property type="match status" value="1"/>
</dbReference>
<keyword evidence="11" id="KW-0750">Starch biosynthesis</keyword>
<dbReference type="UniPathway" id="UPA00152"/>
<dbReference type="InterPro" id="IPR011835">
    <property type="entry name" value="GS/SS"/>
</dbReference>
<dbReference type="Gramene" id="EFJ17036">
    <property type="protein sequence ID" value="EFJ17036"/>
    <property type="gene ID" value="SELMODRAFT_154776"/>
</dbReference>
<keyword evidence="12" id="KW-0809">Transit peptide</keyword>
<evidence type="ECO:0000313" key="17">
    <source>
        <dbReference type="EMBL" id="EFJ17036.1"/>
    </source>
</evidence>
<evidence type="ECO:0000256" key="11">
    <source>
        <dbReference type="ARBA" id="ARBA00022922"/>
    </source>
</evidence>
<dbReference type="OrthoDB" id="2018403at2759"/>
<dbReference type="GO" id="GO:0010021">
    <property type="term" value="P:amylopectin biosynthetic process"/>
    <property type="evidence" value="ECO:0007669"/>
    <property type="project" value="UniProtKB-ARBA"/>
</dbReference>
<protein>
    <recommendedName>
        <fullName evidence="6">starch synthase</fullName>
        <ecNumber evidence="6">2.4.1.21</ecNumber>
    </recommendedName>
</protein>
<dbReference type="SUPFAM" id="SSF53756">
    <property type="entry name" value="UDP-Glycosyltransferase/glycogen phosphorylase"/>
    <property type="match status" value="1"/>
</dbReference>
<name>D8SEU0_SELML</name>
<evidence type="ECO:0000256" key="9">
    <source>
        <dbReference type="ARBA" id="ARBA00022676"/>
    </source>
</evidence>
<dbReference type="InterPro" id="IPR001296">
    <property type="entry name" value="Glyco_trans_1"/>
</dbReference>
<evidence type="ECO:0000256" key="12">
    <source>
        <dbReference type="ARBA" id="ARBA00022946"/>
    </source>
</evidence>
<evidence type="ECO:0000256" key="6">
    <source>
        <dbReference type="ARBA" id="ARBA00012588"/>
    </source>
</evidence>
<dbReference type="Pfam" id="PF16760">
    <property type="entry name" value="CBM53"/>
    <property type="match status" value="3"/>
</dbReference>
<organism evidence="18">
    <name type="scientific">Selaginella moellendorffii</name>
    <name type="common">Spikemoss</name>
    <dbReference type="NCBI Taxonomy" id="88036"/>
    <lineage>
        <taxon>Eukaryota</taxon>
        <taxon>Viridiplantae</taxon>
        <taxon>Streptophyta</taxon>
        <taxon>Embryophyta</taxon>
        <taxon>Tracheophyta</taxon>
        <taxon>Lycopodiopsida</taxon>
        <taxon>Selaginellales</taxon>
        <taxon>Selaginellaceae</taxon>
        <taxon>Selaginella</taxon>
    </lineage>
</organism>
<dbReference type="HAMAP" id="MF_00484">
    <property type="entry name" value="Glycogen_synth"/>
    <property type="match status" value="1"/>
</dbReference>
<reference evidence="17 18" key="1">
    <citation type="journal article" date="2011" name="Science">
        <title>The Selaginella genome identifies genetic changes associated with the evolution of vascular plants.</title>
        <authorList>
            <person name="Banks J.A."/>
            <person name="Nishiyama T."/>
            <person name="Hasebe M."/>
            <person name="Bowman J.L."/>
            <person name="Gribskov M."/>
            <person name="dePamphilis C."/>
            <person name="Albert V.A."/>
            <person name="Aono N."/>
            <person name="Aoyama T."/>
            <person name="Ambrose B.A."/>
            <person name="Ashton N.W."/>
            <person name="Axtell M.J."/>
            <person name="Barker E."/>
            <person name="Barker M.S."/>
            <person name="Bennetzen J.L."/>
            <person name="Bonawitz N.D."/>
            <person name="Chapple C."/>
            <person name="Cheng C."/>
            <person name="Correa L.G."/>
            <person name="Dacre M."/>
            <person name="DeBarry J."/>
            <person name="Dreyer I."/>
            <person name="Elias M."/>
            <person name="Engstrom E.M."/>
            <person name="Estelle M."/>
            <person name="Feng L."/>
            <person name="Finet C."/>
            <person name="Floyd S.K."/>
            <person name="Frommer W.B."/>
            <person name="Fujita T."/>
            <person name="Gramzow L."/>
            <person name="Gutensohn M."/>
            <person name="Harholt J."/>
            <person name="Hattori M."/>
            <person name="Heyl A."/>
            <person name="Hirai T."/>
            <person name="Hiwatashi Y."/>
            <person name="Ishikawa M."/>
            <person name="Iwata M."/>
            <person name="Karol K.G."/>
            <person name="Koehler B."/>
            <person name="Kolukisaoglu U."/>
            <person name="Kubo M."/>
            <person name="Kurata T."/>
            <person name="Lalonde S."/>
            <person name="Li K."/>
            <person name="Li Y."/>
            <person name="Litt A."/>
            <person name="Lyons E."/>
            <person name="Manning G."/>
            <person name="Maruyama T."/>
            <person name="Michael T.P."/>
            <person name="Mikami K."/>
            <person name="Miyazaki S."/>
            <person name="Morinaga S."/>
            <person name="Murata T."/>
            <person name="Mueller-Roeber B."/>
            <person name="Nelson D.R."/>
            <person name="Obara M."/>
            <person name="Oguri Y."/>
            <person name="Olmstead R.G."/>
            <person name="Onodera N."/>
            <person name="Petersen B.L."/>
            <person name="Pils B."/>
            <person name="Prigge M."/>
            <person name="Rensing S.A."/>
            <person name="Riano-Pachon D.M."/>
            <person name="Roberts A.W."/>
            <person name="Sato Y."/>
            <person name="Scheller H.V."/>
            <person name="Schulz B."/>
            <person name="Schulz C."/>
            <person name="Shakirov E.V."/>
            <person name="Shibagaki N."/>
            <person name="Shinohara N."/>
            <person name="Shippen D.E."/>
            <person name="Soerensen I."/>
            <person name="Sotooka R."/>
            <person name="Sugimoto N."/>
            <person name="Sugita M."/>
            <person name="Sumikawa N."/>
            <person name="Tanurdzic M."/>
            <person name="Theissen G."/>
            <person name="Ulvskov P."/>
            <person name="Wakazuki S."/>
            <person name="Weng J.K."/>
            <person name="Willats W.W."/>
            <person name="Wipf D."/>
            <person name="Wolf P.G."/>
            <person name="Yang L."/>
            <person name="Zimmer A.D."/>
            <person name="Zhu Q."/>
            <person name="Mitros T."/>
            <person name="Hellsten U."/>
            <person name="Loque D."/>
            <person name="Otillar R."/>
            <person name="Salamov A."/>
            <person name="Schmutz J."/>
            <person name="Shapiro H."/>
            <person name="Lindquist E."/>
            <person name="Lucas S."/>
            <person name="Rokhsar D."/>
            <person name="Grigoriev I.V."/>
        </authorList>
    </citation>
    <scope>NUCLEOTIDE SEQUENCE [LARGE SCALE GENOMIC DNA]</scope>
</reference>
<dbReference type="FunFam" id="3.40.50.2000:FF:000165">
    <property type="entry name" value="Starch synthase, chloroplastic/amyloplastic"/>
    <property type="match status" value="1"/>
</dbReference>
<evidence type="ECO:0000256" key="14">
    <source>
        <dbReference type="SAM" id="Coils"/>
    </source>
</evidence>
<dbReference type="GO" id="GO:0009501">
    <property type="term" value="C:amyloplast"/>
    <property type="evidence" value="ECO:0007669"/>
    <property type="project" value="UniProtKB-SubCell"/>
</dbReference>
<dbReference type="AlphaFoldDB" id="D8SEU0"/>
<dbReference type="SUPFAM" id="SSF81296">
    <property type="entry name" value="E set domains"/>
    <property type="match status" value="1"/>
</dbReference>
<comment type="catalytic activity">
    <reaction evidence="1">
        <text>[(1-&gt;4)-alpha-D-glucosyl](n) + ADP-alpha-D-glucose = [(1-&gt;4)-alpha-D-glucosyl](n+1) + ADP + H(+)</text>
        <dbReference type="Rhea" id="RHEA:18189"/>
        <dbReference type="Rhea" id="RHEA-COMP:9584"/>
        <dbReference type="Rhea" id="RHEA-COMP:9587"/>
        <dbReference type="ChEBI" id="CHEBI:15378"/>
        <dbReference type="ChEBI" id="CHEBI:15444"/>
        <dbReference type="ChEBI" id="CHEBI:57498"/>
        <dbReference type="ChEBI" id="CHEBI:456216"/>
        <dbReference type="EC" id="2.4.1.21"/>
    </reaction>
</comment>
<gene>
    <name evidence="17" type="primary">SS3</name>
    <name evidence="17" type="ORF">SELMODRAFT_154776</name>
</gene>
<dbReference type="GO" id="GO:0009507">
    <property type="term" value="C:chloroplast"/>
    <property type="evidence" value="ECO:0007669"/>
    <property type="project" value="UniProtKB-SubCell"/>
</dbReference>
<dbReference type="GO" id="GO:0009011">
    <property type="term" value="F:alpha-1,4-glucan glucosyltransferase (ADP-glucose donor) activity"/>
    <property type="evidence" value="ECO:0007669"/>
    <property type="project" value="UniProtKB-EC"/>
</dbReference>
<evidence type="ECO:0000256" key="4">
    <source>
        <dbReference type="ARBA" id="ARBA00004727"/>
    </source>
</evidence>
<dbReference type="InterPro" id="IPR005085">
    <property type="entry name" value="CBM25"/>
</dbReference>
<feature type="domain" description="Carbohydrate binding module family 25" evidence="16">
    <location>
        <begin position="351"/>
        <end position="442"/>
    </location>
</feature>
<dbReference type="InterPro" id="IPR014756">
    <property type="entry name" value="Ig_E-set"/>
</dbReference>
<keyword evidence="8" id="KW-0934">Plastid</keyword>
<dbReference type="GO" id="GO:2001070">
    <property type="term" value="F:starch binding"/>
    <property type="evidence" value="ECO:0007669"/>
    <property type="project" value="InterPro"/>
</dbReference>
<dbReference type="Gene3D" id="3.40.50.2000">
    <property type="entry name" value="Glycogen Phosphorylase B"/>
    <property type="match status" value="3"/>
</dbReference>
<accession>D8SEU0</accession>
<dbReference type="Proteomes" id="UP000001514">
    <property type="component" value="Unassembled WGS sequence"/>
</dbReference>
<comment type="pathway">
    <text evidence="4">Glycan biosynthesis; starch biosynthesis.</text>
</comment>
<dbReference type="Gene3D" id="2.60.40.10">
    <property type="entry name" value="Immunoglobulins"/>
    <property type="match status" value="2"/>
</dbReference>
<dbReference type="EC" id="2.4.1.21" evidence="6"/>
<feature type="domain" description="Carbohydrate binding module family 25" evidence="16">
    <location>
        <begin position="14"/>
        <end position="98"/>
    </location>
</feature>
<feature type="domain" description="Carbohydrate binding module family 25" evidence="16">
    <location>
        <begin position="189"/>
        <end position="280"/>
    </location>
</feature>
<dbReference type="GO" id="GO:0004373">
    <property type="term" value="F:alpha-1,4-glucan glucosyltransferase (UDP-glucose donor) activity"/>
    <property type="evidence" value="ECO:0007669"/>
    <property type="project" value="InterPro"/>
</dbReference>
<evidence type="ECO:0000256" key="5">
    <source>
        <dbReference type="ARBA" id="ARBA00010281"/>
    </source>
</evidence>
<evidence type="ECO:0000313" key="18">
    <source>
        <dbReference type="Proteomes" id="UP000001514"/>
    </source>
</evidence>
<keyword evidence="7" id="KW-0150">Chloroplast</keyword>
<dbReference type="STRING" id="88036.D8SEU0"/>